<evidence type="ECO:0000313" key="6">
    <source>
        <dbReference type="Proteomes" id="UP000664521"/>
    </source>
</evidence>
<organism evidence="5 6">
    <name type="scientific">Heterodermia speciosa</name>
    <dbReference type="NCBI Taxonomy" id="116794"/>
    <lineage>
        <taxon>Eukaryota</taxon>
        <taxon>Fungi</taxon>
        <taxon>Dikarya</taxon>
        <taxon>Ascomycota</taxon>
        <taxon>Pezizomycotina</taxon>
        <taxon>Lecanoromycetes</taxon>
        <taxon>OSLEUM clade</taxon>
        <taxon>Lecanoromycetidae</taxon>
        <taxon>Caliciales</taxon>
        <taxon>Physciaceae</taxon>
        <taxon>Heterodermia</taxon>
    </lineage>
</organism>
<dbReference type="PANTHER" id="PTHR10730:SF53">
    <property type="entry name" value="GLYCOSYLTRANSFERASE 25 FAMILY MEMBER"/>
    <property type="match status" value="1"/>
</dbReference>
<reference evidence="5" key="1">
    <citation type="submission" date="2021-03" db="EMBL/GenBank/DDBJ databases">
        <authorList>
            <person name="Tagirdzhanova G."/>
        </authorList>
    </citation>
    <scope>NUCLEOTIDE SEQUENCE</scope>
</reference>
<keyword evidence="4" id="KW-0472">Membrane</keyword>
<dbReference type="InterPro" id="IPR050757">
    <property type="entry name" value="Collagen_mod_GT25"/>
</dbReference>
<evidence type="ECO:0000256" key="1">
    <source>
        <dbReference type="ARBA" id="ARBA00006721"/>
    </source>
</evidence>
<comment type="caution">
    <text evidence="5">The sequence shown here is derived from an EMBL/GenBank/DDBJ whole genome shotgun (WGS) entry which is preliminary data.</text>
</comment>
<dbReference type="OrthoDB" id="47375at2759"/>
<sequence length="393" mass="43683">MAASGDRDRVLSILRSPRLLLPTALLLSLIFLSYSLFNHVPTISRIGNNHIVASATGAFSYQRTSPIQNATLGFERVFILNLPERTDKLDAFTLSSSLHSPTFDVIEGVHGSLILNKSLPTLNKLPQKETARNNMLGTWRAHLNFAQRMVRERISTAIVFEDDADWDVNLRTQLEQFAHGSQYISSAFSPPTALKSKSYGGPHSPYGDDWDLLWLGHCGVSTHPADPRLFIIDNDPTVPSPLHRVNYQSIPNMSGFSNSTRIVHRVRSGCCLYSYALSQRGAQKMLLAQSTLTEFQPVDIAMRLMCQESDSFKCIGVFPQIIDTHKAAGSIERDSDMTSFDKQQARTKGFTNNIVRSTRLNWAPLLAGTTDAIEVQFPEDTPEIRGGVSMRTG</sequence>
<evidence type="ECO:0000313" key="5">
    <source>
        <dbReference type="EMBL" id="CAF9932250.1"/>
    </source>
</evidence>
<dbReference type="EMBL" id="CAJPDS010000062">
    <property type="protein sequence ID" value="CAF9932250.1"/>
    <property type="molecule type" value="Genomic_DNA"/>
</dbReference>
<gene>
    <name evidence="5" type="ORF">HETSPECPRED_008313</name>
</gene>
<keyword evidence="4" id="KW-0812">Transmembrane</keyword>
<keyword evidence="2" id="KW-0328">Glycosyltransferase</keyword>
<dbReference type="PANTHER" id="PTHR10730">
    <property type="entry name" value="PROCOLLAGEN-LYSINE,2-OXOGLUTARATE 5-DIOXYGENASE/GLYCOSYLTRANSFERASE 25 FAMILY MEMBER"/>
    <property type="match status" value="1"/>
</dbReference>
<dbReference type="Proteomes" id="UP000664521">
    <property type="component" value="Unassembled WGS sequence"/>
</dbReference>
<feature type="transmembrane region" description="Helical" evidence="4">
    <location>
        <begin position="19"/>
        <end position="37"/>
    </location>
</feature>
<keyword evidence="4" id="KW-1133">Transmembrane helix</keyword>
<evidence type="ECO:0000256" key="3">
    <source>
        <dbReference type="ARBA" id="ARBA00022679"/>
    </source>
</evidence>
<dbReference type="GO" id="GO:0016740">
    <property type="term" value="F:transferase activity"/>
    <property type="evidence" value="ECO:0007669"/>
    <property type="project" value="UniProtKB-KW"/>
</dbReference>
<keyword evidence="3" id="KW-0808">Transferase</keyword>
<comment type="similarity">
    <text evidence="1">Belongs to the glycosyltransferase 25 family.</text>
</comment>
<evidence type="ECO:0000256" key="2">
    <source>
        <dbReference type="ARBA" id="ARBA00022676"/>
    </source>
</evidence>
<proteinExistence type="inferred from homology"/>
<name>A0A8H3FY58_9LECA</name>
<dbReference type="AlphaFoldDB" id="A0A8H3FY58"/>
<evidence type="ECO:0008006" key="7">
    <source>
        <dbReference type="Google" id="ProtNLM"/>
    </source>
</evidence>
<accession>A0A8H3FY58</accession>
<keyword evidence="6" id="KW-1185">Reference proteome</keyword>
<protein>
    <recommendedName>
        <fullName evidence="7">Glycosyltransferase family 25 protein</fullName>
    </recommendedName>
</protein>
<evidence type="ECO:0000256" key="4">
    <source>
        <dbReference type="SAM" id="Phobius"/>
    </source>
</evidence>